<name>A0A183A1Q9_9TREM</name>
<sequence>MINDYLEYGHVLTKYDNIISELKVGVCLLNVTLRNNPFNLSTRAKLYIITACAYIVFGAFVFGLTTCQSIMQFIRAFSTHKDSSVLAGDTRYNPDNLLHAGHVK</sequence>
<evidence type="ECO:0000313" key="4">
    <source>
        <dbReference type="WBParaSite" id="ECPE_0000089401-mRNA-1"/>
    </source>
</evidence>
<dbReference type="EMBL" id="UZAN01003894">
    <property type="protein sequence ID" value="VDP30593.1"/>
    <property type="molecule type" value="Genomic_DNA"/>
</dbReference>
<dbReference type="AlphaFoldDB" id="A0A183A1Q9"/>
<keyword evidence="1" id="KW-1133">Transmembrane helix</keyword>
<feature type="transmembrane region" description="Helical" evidence="1">
    <location>
        <begin position="46"/>
        <end position="65"/>
    </location>
</feature>
<keyword evidence="3" id="KW-1185">Reference proteome</keyword>
<organism evidence="4">
    <name type="scientific">Echinostoma caproni</name>
    <dbReference type="NCBI Taxonomy" id="27848"/>
    <lineage>
        <taxon>Eukaryota</taxon>
        <taxon>Metazoa</taxon>
        <taxon>Spiralia</taxon>
        <taxon>Lophotrochozoa</taxon>
        <taxon>Platyhelminthes</taxon>
        <taxon>Trematoda</taxon>
        <taxon>Digenea</taxon>
        <taxon>Plagiorchiida</taxon>
        <taxon>Echinostomata</taxon>
        <taxon>Echinostomatoidea</taxon>
        <taxon>Echinostomatidae</taxon>
        <taxon>Echinostoma</taxon>
    </lineage>
</organism>
<dbReference type="WBParaSite" id="ECPE_0000089401-mRNA-1">
    <property type="protein sequence ID" value="ECPE_0000089401-mRNA-1"/>
    <property type="gene ID" value="ECPE_0000089401"/>
</dbReference>
<keyword evidence="1" id="KW-0812">Transmembrane</keyword>
<gene>
    <name evidence="2" type="ORF">ECPE_LOCUS894</name>
</gene>
<dbReference type="Proteomes" id="UP000272942">
    <property type="component" value="Unassembled WGS sequence"/>
</dbReference>
<evidence type="ECO:0000313" key="2">
    <source>
        <dbReference type="EMBL" id="VDP30593.1"/>
    </source>
</evidence>
<evidence type="ECO:0000256" key="1">
    <source>
        <dbReference type="SAM" id="Phobius"/>
    </source>
</evidence>
<keyword evidence="1" id="KW-0472">Membrane</keyword>
<protein>
    <submittedName>
        <fullName evidence="4">Ion_trans_2 domain-containing protein</fullName>
    </submittedName>
</protein>
<proteinExistence type="predicted"/>
<reference evidence="4" key="1">
    <citation type="submission" date="2016-06" db="UniProtKB">
        <authorList>
            <consortium name="WormBaseParasite"/>
        </authorList>
    </citation>
    <scope>IDENTIFICATION</scope>
</reference>
<evidence type="ECO:0000313" key="3">
    <source>
        <dbReference type="Proteomes" id="UP000272942"/>
    </source>
</evidence>
<reference evidence="2 3" key="2">
    <citation type="submission" date="2018-11" db="EMBL/GenBank/DDBJ databases">
        <authorList>
            <consortium name="Pathogen Informatics"/>
        </authorList>
    </citation>
    <scope>NUCLEOTIDE SEQUENCE [LARGE SCALE GENOMIC DNA]</scope>
    <source>
        <strain evidence="2 3">Egypt</strain>
    </source>
</reference>
<dbReference type="OrthoDB" id="10401551at2759"/>
<accession>A0A183A1Q9</accession>